<organism evidence="2">
    <name type="scientific">Bacteriophage sp</name>
    <dbReference type="NCBI Taxonomy" id="38018"/>
    <lineage>
        <taxon>Viruses</taxon>
    </lineage>
</organism>
<sequence>MRPSRTTAKATRSAVDAFKAAEPKPQEPVKAFMLYSIAFTTKYQGRIWNRECADGTVRLVGTVTKISNVTHQGSPIDNGQLAGLTVEVRVTPDQFETITDNIADMMGGGVSILFEVGEPSFSVLTVNGMDTHSITFYSCGIEGMEVNKTSIGGLGFESKPAMDAWLLAARSQNNARQERRQLERTSRLAAARAAADAAGNDAEWAAPAASTNPME</sequence>
<feature type="region of interest" description="Disordered" evidence="1">
    <location>
        <begin position="193"/>
        <end position="215"/>
    </location>
</feature>
<evidence type="ECO:0000256" key="1">
    <source>
        <dbReference type="SAM" id="MobiDB-lite"/>
    </source>
</evidence>
<accession>A0A7G9A3X9</accession>
<proteinExistence type="predicted"/>
<evidence type="ECO:0000313" key="2">
    <source>
        <dbReference type="EMBL" id="QNL31452.1"/>
    </source>
</evidence>
<name>A0A7G9A3X9_9VIRU</name>
<protein>
    <submittedName>
        <fullName evidence="2">Uncharacterized protein</fullName>
    </submittedName>
</protein>
<reference evidence="2" key="1">
    <citation type="submission" date="2020-07" db="EMBL/GenBank/DDBJ databases">
        <title>Dissolved microcystin release linked to lysis of a Microcystis spp. bloom in Lake Erie (USA) attributed to a novel cyanophage.</title>
        <authorList>
            <person name="McKindles K.M."/>
            <person name="Manes M.A."/>
            <person name="DeMarco J.R."/>
            <person name="McClure A."/>
            <person name="McKay R.M."/>
            <person name="Davis T.W."/>
            <person name="Bullerjahn G.S."/>
        </authorList>
    </citation>
    <scope>NUCLEOTIDE SEQUENCE</scope>
</reference>
<feature type="compositionally biased region" description="Low complexity" evidence="1">
    <location>
        <begin position="193"/>
        <end position="209"/>
    </location>
</feature>
<dbReference type="EMBL" id="MT840185">
    <property type="protein sequence ID" value="QNL31452.1"/>
    <property type="molecule type" value="Genomic_DNA"/>
</dbReference>